<evidence type="ECO:0000313" key="1">
    <source>
        <dbReference type="EMBL" id="CAE6759227.1"/>
    </source>
</evidence>
<protein>
    <submittedName>
        <fullName evidence="1">Uncharacterized protein</fullName>
    </submittedName>
</protein>
<dbReference type="Proteomes" id="UP000674425">
    <property type="component" value="Unassembled WGS sequence"/>
</dbReference>
<evidence type="ECO:0000313" key="2">
    <source>
        <dbReference type="Proteomes" id="UP000674425"/>
    </source>
</evidence>
<organism evidence="1 2">
    <name type="scientific">Paraburkholderia aspalathi</name>
    <dbReference type="NCBI Taxonomy" id="1324617"/>
    <lineage>
        <taxon>Bacteria</taxon>
        <taxon>Pseudomonadati</taxon>
        <taxon>Pseudomonadota</taxon>
        <taxon>Betaproteobacteria</taxon>
        <taxon>Burkholderiales</taxon>
        <taxon>Burkholderiaceae</taxon>
        <taxon>Paraburkholderia</taxon>
    </lineage>
</organism>
<reference evidence="1 2" key="1">
    <citation type="submission" date="2021-02" db="EMBL/GenBank/DDBJ databases">
        <authorList>
            <person name="Vanwijnsberghe S."/>
        </authorList>
    </citation>
    <scope>NUCLEOTIDE SEQUENCE [LARGE SCALE GENOMIC DNA]</scope>
    <source>
        <strain evidence="1 2">R-69658</strain>
    </source>
</reference>
<sequence>MPKFSTLLETAPTFSADDIDEFVKFLVDRVGGGDGLEVLRRMEENRYRPSKKLMDYVASVIKNNPEYTLLDEQQVAFDAVMIAARRGMHVHDFTLPLREVFILALVADLRV</sequence>
<accession>A0ABN7LRH1</accession>
<name>A0ABN7LRH1_9BURK</name>
<dbReference type="RefSeq" id="WP_054037062.1">
    <property type="nucleotide sequence ID" value="NZ_CAJNAU010000026.1"/>
</dbReference>
<dbReference type="EMBL" id="CAJNAU010000026">
    <property type="protein sequence ID" value="CAE6759227.1"/>
    <property type="molecule type" value="Genomic_DNA"/>
</dbReference>
<proteinExistence type="predicted"/>
<keyword evidence="2" id="KW-1185">Reference proteome</keyword>
<gene>
    <name evidence="1" type="ORF">R69658_03086</name>
</gene>
<comment type="caution">
    <text evidence="1">The sequence shown here is derived from an EMBL/GenBank/DDBJ whole genome shotgun (WGS) entry which is preliminary data.</text>
</comment>